<dbReference type="PRINTS" id="PR00932">
    <property type="entry name" value="AMINO1PTASE"/>
</dbReference>
<keyword evidence="3" id="KW-0031">Aminopeptidase</keyword>
<evidence type="ECO:0000256" key="3">
    <source>
        <dbReference type="RuleBase" id="RU004386"/>
    </source>
</evidence>
<name>A0A183EVH0_9BILA</name>
<dbReference type="GO" id="GO:0004177">
    <property type="term" value="F:aminopeptidase activity"/>
    <property type="evidence" value="ECO:0007669"/>
    <property type="project" value="UniProtKB-KW"/>
</dbReference>
<dbReference type="WBParaSite" id="GPUH_0002499101-mRNA-1">
    <property type="protein sequence ID" value="GPUH_0002499101-mRNA-1"/>
    <property type="gene ID" value="GPUH_0002499101"/>
</dbReference>
<evidence type="ECO:0000256" key="4">
    <source>
        <dbReference type="SAM" id="MobiDB-lite"/>
    </source>
</evidence>
<dbReference type="PANTHER" id="PTHR28570:SF3">
    <property type="entry name" value="ASPARTYL AMINOPEPTIDASE"/>
    <property type="match status" value="1"/>
</dbReference>
<keyword evidence="3" id="KW-0862">Zinc</keyword>
<dbReference type="PANTHER" id="PTHR28570">
    <property type="entry name" value="ASPARTYL AMINOPEPTIDASE"/>
    <property type="match status" value="1"/>
</dbReference>
<comment type="catalytic activity">
    <reaction evidence="1">
        <text>Release of an N-terminal aspartate or glutamate from a peptide, with a preference for aspartate.</text>
        <dbReference type="EC" id="3.4.11.21"/>
    </reaction>
</comment>
<feature type="region of interest" description="Disordered" evidence="4">
    <location>
        <begin position="1"/>
        <end position="20"/>
    </location>
</feature>
<dbReference type="Pfam" id="PF02127">
    <property type="entry name" value="Peptidase_M18"/>
    <property type="match status" value="1"/>
</dbReference>
<keyword evidence="3" id="KW-0482">Metalloprotease</keyword>
<feature type="compositionally biased region" description="Polar residues" evidence="4">
    <location>
        <begin position="11"/>
        <end position="20"/>
    </location>
</feature>
<dbReference type="GO" id="GO:0006508">
    <property type="term" value="P:proteolysis"/>
    <property type="evidence" value="ECO:0007669"/>
    <property type="project" value="UniProtKB-KW"/>
</dbReference>
<organism evidence="5">
    <name type="scientific">Gongylonema pulchrum</name>
    <dbReference type="NCBI Taxonomy" id="637853"/>
    <lineage>
        <taxon>Eukaryota</taxon>
        <taxon>Metazoa</taxon>
        <taxon>Ecdysozoa</taxon>
        <taxon>Nematoda</taxon>
        <taxon>Chromadorea</taxon>
        <taxon>Rhabditida</taxon>
        <taxon>Spirurina</taxon>
        <taxon>Spiruromorpha</taxon>
        <taxon>Spiruroidea</taxon>
        <taxon>Gongylonematidae</taxon>
        <taxon>Gongylonema</taxon>
    </lineage>
</organism>
<keyword evidence="3" id="KW-0378">Hydrolase</keyword>
<keyword evidence="3" id="KW-0479">Metal-binding</keyword>
<dbReference type="Gene3D" id="3.40.630.10">
    <property type="entry name" value="Zn peptidases"/>
    <property type="match status" value="1"/>
</dbReference>
<evidence type="ECO:0000313" key="5">
    <source>
        <dbReference type="WBParaSite" id="GPUH_0002499101-mRNA-1"/>
    </source>
</evidence>
<keyword evidence="3" id="KW-0645">Protease</keyword>
<dbReference type="AlphaFoldDB" id="A0A183EVH0"/>
<sequence>LFQKEKECASDSESGVTGNVTKDHHPILLNTIATAAGCEPDSILDLDLRSEEFMKNSSVDNEWITWSAHTHGLLNSVAAEDALVDEENIRLAICFDNEECGSESAQGAASTFTEWVLRRLAAGGTQTAFEEAVGKSFLISADQSHALHPNYKEKYDDCHRPDLHGGVVVKINVNQRYATTGTTHAILKQIACIAGVPLQVFILHSFRLFFFF</sequence>
<accession>A0A183EVH0</accession>
<dbReference type="GO" id="GO:0008237">
    <property type="term" value="F:metallopeptidase activity"/>
    <property type="evidence" value="ECO:0007669"/>
    <property type="project" value="UniProtKB-KW"/>
</dbReference>
<proteinExistence type="inferred from homology"/>
<protein>
    <recommendedName>
        <fullName evidence="2">aspartyl aminopeptidase</fullName>
        <ecNumber evidence="2">3.4.11.21</ecNumber>
    </recommendedName>
</protein>
<dbReference type="InterPro" id="IPR001948">
    <property type="entry name" value="Peptidase_M18"/>
</dbReference>
<evidence type="ECO:0000256" key="2">
    <source>
        <dbReference type="ARBA" id="ARBA00011965"/>
    </source>
</evidence>
<dbReference type="SUPFAM" id="SSF53187">
    <property type="entry name" value="Zn-dependent exopeptidases"/>
    <property type="match status" value="1"/>
</dbReference>
<reference evidence="5" key="1">
    <citation type="submission" date="2016-06" db="UniProtKB">
        <authorList>
            <consortium name="WormBaseParasite"/>
        </authorList>
    </citation>
    <scope>IDENTIFICATION</scope>
</reference>
<evidence type="ECO:0000256" key="1">
    <source>
        <dbReference type="ARBA" id="ARBA00001335"/>
    </source>
</evidence>
<dbReference type="EC" id="3.4.11.21" evidence="2"/>
<dbReference type="GO" id="GO:0008270">
    <property type="term" value="F:zinc ion binding"/>
    <property type="evidence" value="ECO:0007669"/>
    <property type="project" value="InterPro"/>
</dbReference>
<comment type="similarity">
    <text evidence="3">Belongs to the peptidase M18 family.</text>
</comment>